<feature type="domain" description="KIB1-4 beta-propeller" evidence="1">
    <location>
        <begin position="2"/>
        <end position="237"/>
    </location>
</feature>
<keyword evidence="3" id="KW-1185">Reference proteome</keyword>
<dbReference type="Proteomes" id="UP000886595">
    <property type="component" value="Unassembled WGS sequence"/>
</dbReference>
<evidence type="ECO:0000259" key="1">
    <source>
        <dbReference type="Pfam" id="PF03478"/>
    </source>
</evidence>
<evidence type="ECO:0000313" key="3">
    <source>
        <dbReference type="Proteomes" id="UP000886595"/>
    </source>
</evidence>
<dbReference type="InterPro" id="IPR011044">
    <property type="entry name" value="Quino_amine_DH_bsu"/>
</dbReference>
<dbReference type="SUPFAM" id="SSF50969">
    <property type="entry name" value="YVTN repeat-like/Quinoprotein amine dehydrogenase"/>
    <property type="match status" value="1"/>
</dbReference>
<name>A0A8X7S9Q4_BRACI</name>
<evidence type="ECO:0000313" key="2">
    <source>
        <dbReference type="EMBL" id="KAG2302555.1"/>
    </source>
</evidence>
<organism evidence="2 3">
    <name type="scientific">Brassica carinata</name>
    <name type="common">Ethiopian mustard</name>
    <name type="synonym">Abyssinian cabbage</name>
    <dbReference type="NCBI Taxonomy" id="52824"/>
    <lineage>
        <taxon>Eukaryota</taxon>
        <taxon>Viridiplantae</taxon>
        <taxon>Streptophyta</taxon>
        <taxon>Embryophyta</taxon>
        <taxon>Tracheophyta</taxon>
        <taxon>Spermatophyta</taxon>
        <taxon>Magnoliopsida</taxon>
        <taxon>eudicotyledons</taxon>
        <taxon>Gunneridae</taxon>
        <taxon>Pentapetalae</taxon>
        <taxon>rosids</taxon>
        <taxon>malvids</taxon>
        <taxon>Brassicales</taxon>
        <taxon>Brassicaceae</taxon>
        <taxon>Brassiceae</taxon>
        <taxon>Brassica</taxon>
    </lineage>
</organism>
<dbReference type="InterPro" id="IPR050942">
    <property type="entry name" value="F-box_BR-signaling"/>
</dbReference>
<reference evidence="2 3" key="1">
    <citation type="submission" date="2020-02" db="EMBL/GenBank/DDBJ databases">
        <authorList>
            <person name="Ma Q."/>
            <person name="Huang Y."/>
            <person name="Song X."/>
            <person name="Pei D."/>
        </authorList>
    </citation>
    <scope>NUCLEOTIDE SEQUENCE [LARGE SCALE GENOMIC DNA]</scope>
    <source>
        <strain evidence="2">Sxm20200214</strain>
        <tissue evidence="2">Leaf</tissue>
    </source>
</reference>
<proteinExistence type="predicted"/>
<comment type="caution">
    <text evidence="2">The sequence shown here is derived from an EMBL/GenBank/DDBJ whole genome shotgun (WGS) entry which is preliminary data.</text>
</comment>
<sequence>MASCSNWLLIGRSALNLYLQNVFTRERINLPVCRRLTIENSSSCLWINERTRDYVVACSSKQGCLFSCKNGDVKWLCHIGIECAYVTYKDGKLYVYTFDRCIEILDFLSGDLLVQGNPYHNHPFHIDDSHPKSVVITSSGELFIVVTFKGVNNRCVDEILNRSFNVYKMNLDNGSWERVYSLGGEMLIFGHGVGIKAPIKDVNGWGIKSDTICFGGDEDDIFPSDRYSRTTNCGVFDLATGTQTSLDVPFFKSFWFVPVYEISDHETGFFF</sequence>
<protein>
    <recommendedName>
        <fullName evidence="1">KIB1-4 beta-propeller domain-containing protein</fullName>
    </recommendedName>
</protein>
<dbReference type="Pfam" id="PF03478">
    <property type="entry name" value="Beta-prop_KIB1-4"/>
    <property type="match status" value="1"/>
</dbReference>
<dbReference type="AlphaFoldDB" id="A0A8X7S9Q4"/>
<dbReference type="PANTHER" id="PTHR44259">
    <property type="entry name" value="OS07G0183000 PROTEIN-RELATED"/>
    <property type="match status" value="1"/>
</dbReference>
<dbReference type="InterPro" id="IPR005174">
    <property type="entry name" value="KIB1-4_b-propeller"/>
</dbReference>
<dbReference type="PANTHER" id="PTHR44259:SF27">
    <property type="entry name" value="F-BOX DOMAIN-CONTAINING PROTEIN"/>
    <property type="match status" value="1"/>
</dbReference>
<dbReference type="OrthoDB" id="1020597at2759"/>
<dbReference type="EMBL" id="JAAMPC010000007">
    <property type="protein sequence ID" value="KAG2302555.1"/>
    <property type="molecule type" value="Genomic_DNA"/>
</dbReference>
<gene>
    <name evidence="2" type="ORF">Bca52824_031206</name>
</gene>
<accession>A0A8X7S9Q4</accession>